<gene>
    <name evidence="1" type="ORF">EV663_11659</name>
</gene>
<name>A0A4R2RAL5_9RHOB</name>
<organism evidence="1 2">
    <name type="scientific">Rhodovulum bhavnagarense</name>
    <dbReference type="NCBI Taxonomy" id="992286"/>
    <lineage>
        <taxon>Bacteria</taxon>
        <taxon>Pseudomonadati</taxon>
        <taxon>Pseudomonadota</taxon>
        <taxon>Alphaproteobacteria</taxon>
        <taxon>Rhodobacterales</taxon>
        <taxon>Paracoccaceae</taxon>
        <taxon>Rhodovulum</taxon>
    </lineage>
</organism>
<sequence length="239" mass="26104">MSSELELIERDDGTLALPTNADPAMAGAQVLGFRRYAVALDVGGRGEDPSAMCIIKAERRPFLTGRGFEQALTPLRLTTVWTDTAKLAEAVDVVDWSVSVLRKLKNWRFCFDATGMGAPLEGLYQQAKVPATPMVMTAGATFTRDGSRVRVSKNLLFENAATCLENGTSLIAHDLPEKDELIREARSVEFKETSAGNLTLQGGGRGHHADRWVAHCLATFLETHIAPQRMSVGKLHGYF</sequence>
<accession>A0A4R2RAL5</accession>
<dbReference type="OrthoDB" id="7823525at2"/>
<dbReference type="AlphaFoldDB" id="A0A4R2RAL5"/>
<dbReference type="EMBL" id="SLXU01000016">
    <property type="protein sequence ID" value="TCP59763.1"/>
    <property type="molecule type" value="Genomic_DNA"/>
</dbReference>
<reference evidence="1 2" key="1">
    <citation type="submission" date="2019-03" db="EMBL/GenBank/DDBJ databases">
        <title>Genomic Encyclopedia of Type Strains, Phase IV (KMG-IV): sequencing the most valuable type-strain genomes for metagenomic binning, comparative biology and taxonomic classification.</title>
        <authorList>
            <person name="Goeker M."/>
        </authorList>
    </citation>
    <scope>NUCLEOTIDE SEQUENCE [LARGE SCALE GENOMIC DNA]</scope>
    <source>
        <strain evidence="1 2">DSM 24766</strain>
    </source>
</reference>
<proteinExistence type="predicted"/>
<keyword evidence="2" id="KW-1185">Reference proteome</keyword>
<evidence type="ECO:0000313" key="2">
    <source>
        <dbReference type="Proteomes" id="UP000295050"/>
    </source>
</evidence>
<dbReference type="Proteomes" id="UP000295050">
    <property type="component" value="Unassembled WGS sequence"/>
</dbReference>
<evidence type="ECO:0008006" key="3">
    <source>
        <dbReference type="Google" id="ProtNLM"/>
    </source>
</evidence>
<dbReference type="RefSeq" id="WP_132952635.1">
    <property type="nucleotide sequence ID" value="NZ_SLXU01000016.1"/>
</dbReference>
<protein>
    <recommendedName>
        <fullName evidence="3">Terminase family protein</fullName>
    </recommendedName>
</protein>
<comment type="caution">
    <text evidence="1">The sequence shown here is derived from an EMBL/GenBank/DDBJ whole genome shotgun (WGS) entry which is preliminary data.</text>
</comment>
<dbReference type="Gene3D" id="3.30.420.240">
    <property type="match status" value="1"/>
</dbReference>
<evidence type="ECO:0000313" key="1">
    <source>
        <dbReference type="EMBL" id="TCP59763.1"/>
    </source>
</evidence>